<dbReference type="SUPFAM" id="SSF56300">
    <property type="entry name" value="Metallo-dependent phosphatases"/>
    <property type="match status" value="1"/>
</dbReference>
<name>R4XFX6_TAPDE</name>
<evidence type="ECO:0000256" key="2">
    <source>
        <dbReference type="ARBA" id="ARBA00022692"/>
    </source>
</evidence>
<dbReference type="GO" id="GO:0016020">
    <property type="term" value="C:membrane"/>
    <property type="evidence" value="ECO:0007669"/>
    <property type="project" value="UniProtKB-SubCell"/>
</dbReference>
<accession>R4XFX6</accession>
<sequence length="425" mass="49582">MPTHENSYPPTHFRARKERPWWHWRPSKLFYLRCLWCFLIFYQEFYLFKTAFKACYYDEWTSPALPTNAKIGLIGDPQLVDENTYARRGVALAITKFYTDLYMRKNYKLLNRHFTFNTTIFTGDLFDGGREWDDKTWAKEYQRFQKVFPQRSSKHVITSMPGNHDIGFSDGVQTSVYKRFRQAFGETTQSFEVGAWEVVVLDTVAMSSPNAAVSKFPRDWLAKWQKAKSDKPKMLITHVPLYREPDAPCGPLRESNSSIKIQRGYQYQNVLDPAVSEEIWEIVKPSVIFAGDDHDYCDYQHENGIHEFNVKTFSWAMGVKRPGFQMVSVSGTRYETKLCLLPGQLPIFGRYAAFLGITCLSLLILASRSTQKRVEPGLPRTNKDDDNKRRTTTKRKPLHLLKVTARDLGLVAWPVLIYYLYMIWC</sequence>
<dbReference type="InterPro" id="IPR029052">
    <property type="entry name" value="Metallo-depent_PP-like"/>
</dbReference>
<dbReference type="PANTHER" id="PTHR13315">
    <property type="entry name" value="METALLO PHOSPHOESTERASE RELATED"/>
    <property type="match status" value="1"/>
</dbReference>
<dbReference type="PANTHER" id="PTHR13315:SF4">
    <property type="entry name" value="METALLOPHOSPHOESTERASE, ISOFORM E"/>
    <property type="match status" value="1"/>
</dbReference>
<evidence type="ECO:0000256" key="1">
    <source>
        <dbReference type="ARBA" id="ARBA00004141"/>
    </source>
</evidence>
<dbReference type="GO" id="GO:0005783">
    <property type="term" value="C:endoplasmic reticulum"/>
    <property type="evidence" value="ECO:0007669"/>
    <property type="project" value="TreeGrafter"/>
</dbReference>
<proteinExistence type="predicted"/>
<dbReference type="VEuPathDB" id="FungiDB:TAPDE_005304"/>
<dbReference type="Proteomes" id="UP000013776">
    <property type="component" value="Unassembled WGS sequence"/>
</dbReference>
<dbReference type="Pfam" id="PF00149">
    <property type="entry name" value="Metallophos"/>
    <property type="match status" value="1"/>
</dbReference>
<keyword evidence="2 5" id="KW-0812">Transmembrane</keyword>
<dbReference type="eggNOG" id="KOG3662">
    <property type="taxonomic scope" value="Eukaryota"/>
</dbReference>
<feature type="transmembrane region" description="Helical" evidence="5">
    <location>
        <begin position="347"/>
        <end position="366"/>
    </location>
</feature>
<dbReference type="InterPro" id="IPR004843">
    <property type="entry name" value="Calcineurin-like_PHP"/>
</dbReference>
<dbReference type="AlphaFoldDB" id="R4XFX6"/>
<keyword evidence="4 5" id="KW-0472">Membrane</keyword>
<organism evidence="7 8">
    <name type="scientific">Taphrina deformans (strain PYCC 5710 / ATCC 11124 / CBS 356.35 / IMI 108563 / JCM 9778 / NBRC 8474)</name>
    <name type="common">Peach leaf curl fungus</name>
    <name type="synonym">Lalaria deformans</name>
    <dbReference type="NCBI Taxonomy" id="1097556"/>
    <lineage>
        <taxon>Eukaryota</taxon>
        <taxon>Fungi</taxon>
        <taxon>Dikarya</taxon>
        <taxon>Ascomycota</taxon>
        <taxon>Taphrinomycotina</taxon>
        <taxon>Taphrinomycetes</taxon>
        <taxon>Taphrinales</taxon>
        <taxon>Taphrinaceae</taxon>
        <taxon>Taphrina</taxon>
    </lineage>
</organism>
<dbReference type="OrthoDB" id="5977743at2759"/>
<reference evidence="7 8" key="1">
    <citation type="journal article" date="2013" name="MBio">
        <title>Genome sequencing of the plant pathogen Taphrina deformans, the causal agent of peach leaf curl.</title>
        <authorList>
            <person name="Cisse O.H."/>
            <person name="Almeida J.M.G.C.F."/>
            <person name="Fonseca A."/>
            <person name="Kumar A.A."/>
            <person name="Salojaervi J."/>
            <person name="Overmyer K."/>
            <person name="Hauser P.M."/>
            <person name="Pagni M."/>
        </authorList>
    </citation>
    <scope>NUCLEOTIDE SEQUENCE [LARGE SCALE GENOMIC DNA]</scope>
    <source>
        <strain evidence="8">PYCC 5710 / ATCC 11124 / CBS 356.35 / IMI 108563 / JCM 9778 / NBRC 8474</strain>
    </source>
</reference>
<dbReference type="Gene3D" id="3.60.21.10">
    <property type="match status" value="1"/>
</dbReference>
<dbReference type="EMBL" id="CAHR02000305">
    <property type="protein sequence ID" value="CCG84781.1"/>
    <property type="molecule type" value="Genomic_DNA"/>
</dbReference>
<keyword evidence="8" id="KW-1185">Reference proteome</keyword>
<evidence type="ECO:0000256" key="5">
    <source>
        <dbReference type="SAM" id="Phobius"/>
    </source>
</evidence>
<evidence type="ECO:0000256" key="4">
    <source>
        <dbReference type="ARBA" id="ARBA00023136"/>
    </source>
</evidence>
<feature type="transmembrane region" description="Helical" evidence="5">
    <location>
        <begin position="403"/>
        <end position="424"/>
    </location>
</feature>
<comment type="subcellular location">
    <subcellularLocation>
        <location evidence="1">Membrane</location>
        <topology evidence="1">Multi-pass membrane protein</topology>
    </subcellularLocation>
</comment>
<gene>
    <name evidence="7" type="ORF">TAPDE_005304</name>
</gene>
<keyword evidence="3 5" id="KW-1133">Transmembrane helix</keyword>
<dbReference type="GO" id="GO:0016787">
    <property type="term" value="F:hydrolase activity"/>
    <property type="evidence" value="ECO:0007669"/>
    <property type="project" value="InterPro"/>
</dbReference>
<dbReference type="GO" id="GO:0006506">
    <property type="term" value="P:GPI anchor biosynthetic process"/>
    <property type="evidence" value="ECO:0007669"/>
    <property type="project" value="InterPro"/>
</dbReference>
<feature type="domain" description="Calcineurin-like phosphoesterase" evidence="6">
    <location>
        <begin position="70"/>
        <end position="296"/>
    </location>
</feature>
<evidence type="ECO:0000313" key="8">
    <source>
        <dbReference type="Proteomes" id="UP000013776"/>
    </source>
</evidence>
<evidence type="ECO:0000313" key="7">
    <source>
        <dbReference type="EMBL" id="CCG84781.1"/>
    </source>
</evidence>
<evidence type="ECO:0000256" key="3">
    <source>
        <dbReference type="ARBA" id="ARBA00022989"/>
    </source>
</evidence>
<comment type="caution">
    <text evidence="7">The sequence shown here is derived from an EMBL/GenBank/DDBJ whole genome shotgun (WGS) entry which is preliminary data.</text>
</comment>
<dbReference type="InterPro" id="IPR033308">
    <property type="entry name" value="PGAP5/Cdc1/Ted1"/>
</dbReference>
<dbReference type="STRING" id="1097556.R4XFX6"/>
<evidence type="ECO:0000259" key="6">
    <source>
        <dbReference type="Pfam" id="PF00149"/>
    </source>
</evidence>
<protein>
    <recommendedName>
        <fullName evidence="6">Calcineurin-like phosphoesterase domain-containing protein</fullName>
    </recommendedName>
</protein>